<dbReference type="EMBL" id="CM003107">
    <property type="protein sequence ID" value="KUI73419.1"/>
    <property type="molecule type" value="Genomic_DNA"/>
</dbReference>
<accession>A0A194WAF1</accession>
<sequence>MFIAWKHSSILNASPDYAAAPDPVRITTMSPKGLPKTKRNASPDCAAAPDPVRITTMSPRGLP</sequence>
<proteinExistence type="predicted"/>
<dbReference type="AlphaFoldDB" id="A0A194WAF1"/>
<dbReference type="Proteomes" id="UP000078559">
    <property type="component" value="Chromosome 10"/>
</dbReference>
<reference evidence="2" key="1">
    <citation type="submission" date="2014-12" db="EMBL/GenBank/DDBJ databases">
        <title>Genome Sequence of Valsa Canker Pathogens Uncovers a Specific Adaption of Colonization on Woody Bark.</title>
        <authorList>
            <person name="Yin Z."/>
            <person name="Liu H."/>
            <person name="Gao X."/>
            <person name="Li Z."/>
            <person name="Song N."/>
            <person name="Ke X."/>
            <person name="Dai Q."/>
            <person name="Wu Y."/>
            <person name="Sun Y."/>
            <person name="Xu J.-R."/>
            <person name="Kang Z.K."/>
            <person name="Wang L."/>
            <person name="Huang L."/>
        </authorList>
    </citation>
    <scope>NUCLEOTIDE SEQUENCE [LARGE SCALE GENOMIC DNA]</scope>
    <source>
        <strain evidence="2">03-8</strain>
    </source>
</reference>
<protein>
    <submittedName>
        <fullName evidence="2">Uncharacterized protein</fullName>
    </submittedName>
</protein>
<evidence type="ECO:0000313" key="3">
    <source>
        <dbReference type="Proteomes" id="UP000078559"/>
    </source>
</evidence>
<name>A0A194WAF1_CYTMA</name>
<keyword evidence="3" id="KW-1185">Reference proteome</keyword>
<organism evidence="2 3">
    <name type="scientific">Cytospora mali</name>
    <name type="common">Apple Valsa canker fungus</name>
    <name type="synonym">Valsa mali</name>
    <dbReference type="NCBI Taxonomy" id="578113"/>
    <lineage>
        <taxon>Eukaryota</taxon>
        <taxon>Fungi</taxon>
        <taxon>Dikarya</taxon>
        <taxon>Ascomycota</taxon>
        <taxon>Pezizomycotina</taxon>
        <taxon>Sordariomycetes</taxon>
        <taxon>Sordariomycetidae</taxon>
        <taxon>Diaporthales</taxon>
        <taxon>Cytosporaceae</taxon>
        <taxon>Cytospora</taxon>
    </lineage>
</organism>
<evidence type="ECO:0000256" key="1">
    <source>
        <dbReference type="SAM" id="MobiDB-lite"/>
    </source>
</evidence>
<gene>
    <name evidence="2" type="ORF">VM1G_11898</name>
</gene>
<feature type="region of interest" description="Disordered" evidence="1">
    <location>
        <begin position="29"/>
        <end position="63"/>
    </location>
</feature>
<evidence type="ECO:0000313" key="2">
    <source>
        <dbReference type="EMBL" id="KUI73419.1"/>
    </source>
</evidence>